<protein>
    <submittedName>
        <fullName evidence="4">Uncharacterized protein</fullName>
    </submittedName>
</protein>
<dbReference type="InterPro" id="IPR039417">
    <property type="entry name" value="Peptidase_C1A_papain-like"/>
</dbReference>
<dbReference type="Pfam" id="PF08246">
    <property type="entry name" value="Inhibitor_I29"/>
    <property type="match status" value="1"/>
</dbReference>
<dbReference type="AlphaFoldDB" id="A0A7M7J1K9"/>
<evidence type="ECO:0000259" key="2">
    <source>
        <dbReference type="SMART" id="SM00645"/>
    </source>
</evidence>
<dbReference type="KEGG" id="vde:111243756"/>
<dbReference type="OrthoDB" id="190265at2759"/>
<dbReference type="PROSITE" id="PS00640">
    <property type="entry name" value="THIOL_PROTEASE_ASN"/>
    <property type="match status" value="1"/>
</dbReference>
<dbReference type="InterPro" id="IPR038765">
    <property type="entry name" value="Papain-like_cys_pep_sf"/>
</dbReference>
<evidence type="ECO:0000259" key="3">
    <source>
        <dbReference type="SMART" id="SM00848"/>
    </source>
</evidence>
<dbReference type="InParanoid" id="A0A7M7J1K9"/>
<keyword evidence="5" id="KW-1185">Reference proteome</keyword>
<dbReference type="RefSeq" id="XP_022645528.1">
    <property type="nucleotide sequence ID" value="XM_022789793.1"/>
</dbReference>
<dbReference type="Proteomes" id="UP000594260">
    <property type="component" value="Unplaced"/>
</dbReference>
<dbReference type="GO" id="GO:0008234">
    <property type="term" value="F:cysteine-type peptidase activity"/>
    <property type="evidence" value="ECO:0007669"/>
    <property type="project" value="InterPro"/>
</dbReference>
<sequence>MKLFVESAYLLVSASAIYQKVIHTIKHRKQFPSTEEEARFNNFLQSTLEIEERNARYYHSEVGYMLGHNQLSDLNHNEVKPTLLVMKTIDVESGNDTKLISLGEDDCSSCYALAALAAIESAIAKKTGDLLDLSERKIIDCTFRIRNYLNNGCKRGAEAIAIHYVSGFGIRLESHYNSAHTKTHQECRKRGGKRVKYGYIRSKHEQTLAKTLVEYGPLTVALSANKRDFHFCSKGLHESPECDQKADHVILLIGYGTDKTHDYWLVKNSWGTDWGMKGFGKIYQCGIAIKKIVRNSLLNRTK</sequence>
<dbReference type="PANTHER" id="PTHR12411">
    <property type="entry name" value="CYSTEINE PROTEASE FAMILY C1-RELATED"/>
    <property type="match status" value="1"/>
</dbReference>
<comment type="similarity">
    <text evidence="1">Belongs to the peptidase C1 family.</text>
</comment>
<dbReference type="Gene3D" id="3.90.70.10">
    <property type="entry name" value="Cysteine proteinases"/>
    <property type="match status" value="1"/>
</dbReference>
<dbReference type="PRINTS" id="PR00705">
    <property type="entry name" value="PAPAIN"/>
</dbReference>
<dbReference type="SUPFAM" id="SSF54001">
    <property type="entry name" value="Cysteine proteinases"/>
    <property type="match status" value="1"/>
</dbReference>
<reference evidence="4" key="1">
    <citation type="submission" date="2021-01" db="UniProtKB">
        <authorList>
            <consortium name="EnsemblMetazoa"/>
        </authorList>
    </citation>
    <scope>IDENTIFICATION</scope>
</reference>
<dbReference type="Gene3D" id="1.10.287.2250">
    <property type="match status" value="1"/>
</dbReference>
<dbReference type="InterPro" id="IPR013128">
    <property type="entry name" value="Peptidase_C1A"/>
</dbReference>
<dbReference type="GO" id="GO:0006508">
    <property type="term" value="P:proteolysis"/>
    <property type="evidence" value="ECO:0007669"/>
    <property type="project" value="InterPro"/>
</dbReference>
<accession>A0A7M7J1K9</accession>
<dbReference type="InterPro" id="IPR025661">
    <property type="entry name" value="Pept_asp_AS"/>
</dbReference>
<dbReference type="InterPro" id="IPR000668">
    <property type="entry name" value="Peptidase_C1A_C"/>
</dbReference>
<dbReference type="OMA" id="HESPECD"/>
<dbReference type="CDD" id="cd02248">
    <property type="entry name" value="Peptidase_C1A"/>
    <property type="match status" value="1"/>
</dbReference>
<evidence type="ECO:0000313" key="5">
    <source>
        <dbReference type="Proteomes" id="UP000594260"/>
    </source>
</evidence>
<feature type="domain" description="Cathepsin propeptide inhibitor" evidence="3">
    <location>
        <begin position="24"/>
        <end position="79"/>
    </location>
</feature>
<evidence type="ECO:0000256" key="1">
    <source>
        <dbReference type="ARBA" id="ARBA00008455"/>
    </source>
</evidence>
<dbReference type="SMART" id="SM00848">
    <property type="entry name" value="Inhibitor_I29"/>
    <property type="match status" value="1"/>
</dbReference>
<evidence type="ECO:0000313" key="4">
    <source>
        <dbReference type="EnsemblMetazoa" id="XP_022645528"/>
    </source>
</evidence>
<dbReference type="EnsemblMetazoa" id="XM_022789793">
    <property type="protein sequence ID" value="XP_022645528"/>
    <property type="gene ID" value="LOC111243756"/>
</dbReference>
<feature type="domain" description="Peptidase C1A papain C-terminal" evidence="2">
    <location>
        <begin position="85"/>
        <end position="295"/>
    </location>
</feature>
<dbReference type="Pfam" id="PF00112">
    <property type="entry name" value="Peptidase_C1"/>
    <property type="match status" value="1"/>
</dbReference>
<organism evidence="4 5">
    <name type="scientific">Varroa destructor</name>
    <name type="common">Honeybee mite</name>
    <dbReference type="NCBI Taxonomy" id="109461"/>
    <lineage>
        <taxon>Eukaryota</taxon>
        <taxon>Metazoa</taxon>
        <taxon>Ecdysozoa</taxon>
        <taxon>Arthropoda</taxon>
        <taxon>Chelicerata</taxon>
        <taxon>Arachnida</taxon>
        <taxon>Acari</taxon>
        <taxon>Parasitiformes</taxon>
        <taxon>Mesostigmata</taxon>
        <taxon>Gamasina</taxon>
        <taxon>Dermanyssoidea</taxon>
        <taxon>Varroidae</taxon>
        <taxon>Varroa</taxon>
    </lineage>
</organism>
<dbReference type="SMART" id="SM00645">
    <property type="entry name" value="Pept_C1"/>
    <property type="match status" value="1"/>
</dbReference>
<dbReference type="InterPro" id="IPR013201">
    <property type="entry name" value="Prot_inhib_I29"/>
</dbReference>
<dbReference type="GeneID" id="111243756"/>
<proteinExistence type="inferred from homology"/>
<name>A0A7M7J1K9_VARDE</name>